<dbReference type="RefSeq" id="WP_191706930.1">
    <property type="nucleotide sequence ID" value="NZ_JACSQA010000007.1"/>
</dbReference>
<keyword evidence="2" id="KW-1185">Reference proteome</keyword>
<evidence type="ECO:0000313" key="1">
    <source>
        <dbReference type="EMBL" id="MBD8026427.1"/>
    </source>
</evidence>
<gene>
    <name evidence="1" type="ORF">H9636_07115</name>
</gene>
<protein>
    <submittedName>
        <fullName evidence="1">Uncharacterized protein</fullName>
    </submittedName>
</protein>
<comment type="caution">
    <text evidence="1">The sequence shown here is derived from an EMBL/GenBank/DDBJ whole genome shotgun (WGS) entry which is preliminary data.</text>
</comment>
<name>A0ABR8XB68_9BACL</name>
<sequence length="159" mass="18272">MARITVRFRDNNQIPELRRVLNELDRYSLEVGVFAENDTSNPSYVMIANVHEFGVTIQRERGSIVIPERSFIRTTFDEKNAEWVRFIRSQLRLVVTFRIDARTLWERLGAKIVADIQEKITDLDAPPNAPSTIAKKGSSNPLIDTGGLRSRITYRVVRV</sequence>
<reference evidence="1 2" key="1">
    <citation type="submission" date="2020-08" db="EMBL/GenBank/DDBJ databases">
        <title>A Genomic Blueprint of the Chicken Gut Microbiome.</title>
        <authorList>
            <person name="Gilroy R."/>
            <person name="Ravi A."/>
            <person name="Getino M."/>
            <person name="Pursley I."/>
            <person name="Horton D.L."/>
            <person name="Alikhan N.-F."/>
            <person name="Baker D."/>
            <person name="Gharbi K."/>
            <person name="Hall N."/>
            <person name="Watson M."/>
            <person name="Adriaenssens E.M."/>
            <person name="Foster-Nyarko E."/>
            <person name="Jarju S."/>
            <person name="Secka A."/>
            <person name="Antonio M."/>
            <person name="Oren A."/>
            <person name="Chaudhuri R."/>
            <person name="La Ragione R.M."/>
            <person name="Hildebrand F."/>
            <person name="Pallen M.J."/>
        </authorList>
    </citation>
    <scope>NUCLEOTIDE SEQUENCE [LARGE SCALE GENOMIC DNA]</scope>
    <source>
        <strain evidence="1 2">Re31</strain>
    </source>
</reference>
<accession>A0ABR8XB68</accession>
<proteinExistence type="predicted"/>
<dbReference type="EMBL" id="JACSQA010000007">
    <property type="protein sequence ID" value="MBD8026427.1"/>
    <property type="molecule type" value="Genomic_DNA"/>
</dbReference>
<evidence type="ECO:0000313" key="2">
    <source>
        <dbReference type="Proteomes" id="UP000640930"/>
    </source>
</evidence>
<organism evidence="1 2">
    <name type="scientific">Ureibacillus galli</name>
    <dbReference type="NCBI Taxonomy" id="2762222"/>
    <lineage>
        <taxon>Bacteria</taxon>
        <taxon>Bacillati</taxon>
        <taxon>Bacillota</taxon>
        <taxon>Bacilli</taxon>
        <taxon>Bacillales</taxon>
        <taxon>Caryophanaceae</taxon>
        <taxon>Ureibacillus</taxon>
    </lineage>
</organism>
<dbReference type="Proteomes" id="UP000640930">
    <property type="component" value="Unassembled WGS sequence"/>
</dbReference>